<name>A0A2T7DQV2_9POAL</name>
<dbReference type="Gramene" id="PUZ57941">
    <property type="protein sequence ID" value="PUZ57941"/>
    <property type="gene ID" value="GQ55_5G470200"/>
</dbReference>
<dbReference type="EMBL" id="CM009753">
    <property type="protein sequence ID" value="PUZ57941.1"/>
    <property type="molecule type" value="Genomic_DNA"/>
</dbReference>
<accession>A0A2T7DQV2</accession>
<organism evidence="1 2">
    <name type="scientific">Panicum hallii var. hallii</name>
    <dbReference type="NCBI Taxonomy" id="1504633"/>
    <lineage>
        <taxon>Eukaryota</taxon>
        <taxon>Viridiplantae</taxon>
        <taxon>Streptophyta</taxon>
        <taxon>Embryophyta</taxon>
        <taxon>Tracheophyta</taxon>
        <taxon>Spermatophyta</taxon>
        <taxon>Magnoliopsida</taxon>
        <taxon>Liliopsida</taxon>
        <taxon>Poales</taxon>
        <taxon>Poaceae</taxon>
        <taxon>PACMAD clade</taxon>
        <taxon>Panicoideae</taxon>
        <taxon>Panicodae</taxon>
        <taxon>Paniceae</taxon>
        <taxon>Panicinae</taxon>
        <taxon>Panicum</taxon>
        <taxon>Panicum sect. Panicum</taxon>
    </lineage>
</organism>
<sequence>MYGMSNVRSGDSEINKTAHNMPISRGILKRSTLCRTKLQVKVHGCGNCSTVSNARACNKVSYILGLREIIALGRMQDLNS</sequence>
<keyword evidence="2" id="KW-1185">Reference proteome</keyword>
<evidence type="ECO:0000313" key="1">
    <source>
        <dbReference type="EMBL" id="PUZ57941.1"/>
    </source>
</evidence>
<reference evidence="1 2" key="1">
    <citation type="submission" date="2018-04" db="EMBL/GenBank/DDBJ databases">
        <title>WGS assembly of Panicum hallii var. hallii HAL2.</title>
        <authorList>
            <person name="Lovell J."/>
            <person name="Jenkins J."/>
            <person name="Lowry D."/>
            <person name="Mamidi S."/>
            <person name="Sreedasyam A."/>
            <person name="Weng X."/>
            <person name="Barry K."/>
            <person name="Bonette J."/>
            <person name="Campitelli B."/>
            <person name="Daum C."/>
            <person name="Gordon S."/>
            <person name="Gould B."/>
            <person name="Lipzen A."/>
            <person name="MacQueen A."/>
            <person name="Palacio-Mejia J."/>
            <person name="Plott C."/>
            <person name="Shakirov E."/>
            <person name="Shu S."/>
            <person name="Yoshinaga Y."/>
            <person name="Zane M."/>
            <person name="Rokhsar D."/>
            <person name="Grimwood J."/>
            <person name="Schmutz J."/>
            <person name="Juenger T."/>
        </authorList>
    </citation>
    <scope>NUCLEOTIDE SEQUENCE [LARGE SCALE GENOMIC DNA]</scope>
    <source>
        <strain evidence="2">cv. HAL2</strain>
    </source>
</reference>
<dbReference type="AlphaFoldDB" id="A0A2T7DQV2"/>
<protein>
    <submittedName>
        <fullName evidence="1">Uncharacterized protein</fullName>
    </submittedName>
</protein>
<gene>
    <name evidence="1" type="ORF">GQ55_5G470200</name>
</gene>
<evidence type="ECO:0000313" key="2">
    <source>
        <dbReference type="Proteomes" id="UP000244336"/>
    </source>
</evidence>
<proteinExistence type="predicted"/>
<dbReference type="Proteomes" id="UP000244336">
    <property type="component" value="Chromosome 5"/>
</dbReference>